<dbReference type="InterPro" id="IPR000600">
    <property type="entry name" value="ROK"/>
</dbReference>
<dbReference type="InterPro" id="IPR043129">
    <property type="entry name" value="ATPase_NBD"/>
</dbReference>
<evidence type="ECO:0000313" key="3">
    <source>
        <dbReference type="EMBL" id="SHE92592.1"/>
    </source>
</evidence>
<protein>
    <recommendedName>
        <fullName evidence="5">Sugar kinase of the NBD/HSP70 family, may contain an N-terminal HTH domain</fullName>
    </recommendedName>
</protein>
<evidence type="ECO:0000256" key="1">
    <source>
        <dbReference type="ARBA" id="ARBA00006479"/>
    </source>
</evidence>
<dbReference type="PANTHER" id="PTHR18964:SF165">
    <property type="entry name" value="BETA-GLUCOSIDE KINASE"/>
    <property type="match status" value="1"/>
</dbReference>
<dbReference type="RefSeq" id="WP_073298187.1">
    <property type="nucleotide sequence ID" value="NZ_FQUF01000021.1"/>
</dbReference>
<dbReference type="STRING" id="1121025.SAMN02745249_01440"/>
<evidence type="ECO:0008006" key="5">
    <source>
        <dbReference type="Google" id="ProtNLM"/>
    </source>
</evidence>
<evidence type="ECO:0000313" key="4">
    <source>
        <dbReference type="Proteomes" id="UP000184128"/>
    </source>
</evidence>
<feature type="coiled-coil region" evidence="2">
    <location>
        <begin position="249"/>
        <end position="276"/>
    </location>
</feature>
<keyword evidence="2" id="KW-0175">Coiled coil</keyword>
<evidence type="ECO:0000256" key="2">
    <source>
        <dbReference type="SAM" id="Coils"/>
    </source>
</evidence>
<name>A0A1M4XHG8_9LACT</name>
<accession>A0A1M4XHG8</accession>
<comment type="similarity">
    <text evidence="1">Belongs to the ROK (NagC/XylR) family.</text>
</comment>
<dbReference type="Pfam" id="PF00480">
    <property type="entry name" value="ROK"/>
    <property type="match status" value="1"/>
</dbReference>
<organism evidence="3 4">
    <name type="scientific">Atopostipes suicloacalis DSM 15692</name>
    <dbReference type="NCBI Taxonomy" id="1121025"/>
    <lineage>
        <taxon>Bacteria</taxon>
        <taxon>Bacillati</taxon>
        <taxon>Bacillota</taxon>
        <taxon>Bacilli</taxon>
        <taxon>Lactobacillales</taxon>
        <taxon>Carnobacteriaceae</taxon>
        <taxon>Atopostipes</taxon>
    </lineage>
</organism>
<dbReference type="SUPFAM" id="SSF53067">
    <property type="entry name" value="Actin-like ATPase domain"/>
    <property type="match status" value="1"/>
</dbReference>
<proteinExistence type="inferred from homology"/>
<dbReference type="PANTHER" id="PTHR18964">
    <property type="entry name" value="ROK (REPRESSOR, ORF, KINASE) FAMILY"/>
    <property type="match status" value="1"/>
</dbReference>
<dbReference type="EMBL" id="FQUF01000021">
    <property type="protein sequence ID" value="SHE92592.1"/>
    <property type="molecule type" value="Genomic_DNA"/>
</dbReference>
<dbReference type="OrthoDB" id="9795247at2"/>
<dbReference type="CDD" id="cd24152">
    <property type="entry name" value="ASKHA_NBD_ROK-like"/>
    <property type="match status" value="1"/>
</dbReference>
<dbReference type="Proteomes" id="UP000184128">
    <property type="component" value="Unassembled WGS sequence"/>
</dbReference>
<keyword evidence="4" id="KW-1185">Reference proteome</keyword>
<sequence length="303" mass="33515">MHYYVGIDIGGSSIKYGLIDEAGHLLKKDQLKTEKEGTKIIESIEKIVNEFQKEYEISAIGVSVPGIVEEDGFLTTAGAIYDLYGTHLKNVLQEKLLLPVFVENDAVSSALAEKWLGAGKDYANFFTTVIGTGVGGAIIIDGKVVRGAHATAGEFGFMIVDEIVKNDTRKATLSLNGSVQYGLVNYYYESQKGSYKLSELNGEKIYQLAKEEDEVAQQVIERLYQKLSMALFNVLTFLDPEVILVGGGISANKEFIEELNHRVEKLKRDHKDMSNMTLAEIRPCYFLNDAGIYGAVYKAIQNS</sequence>
<reference evidence="3 4" key="1">
    <citation type="submission" date="2016-11" db="EMBL/GenBank/DDBJ databases">
        <authorList>
            <person name="Jaros S."/>
            <person name="Januszkiewicz K."/>
            <person name="Wedrychowicz H."/>
        </authorList>
    </citation>
    <scope>NUCLEOTIDE SEQUENCE [LARGE SCALE GENOMIC DNA]</scope>
    <source>
        <strain evidence="3 4">DSM 15692</strain>
    </source>
</reference>
<gene>
    <name evidence="3" type="ORF">SAMN02745249_01440</name>
</gene>
<dbReference type="Gene3D" id="3.30.420.40">
    <property type="match status" value="2"/>
</dbReference>
<dbReference type="AlphaFoldDB" id="A0A1M4XHG8"/>